<dbReference type="EMBL" id="QGNW01000046">
    <property type="protein sequence ID" value="RVX07285.1"/>
    <property type="molecule type" value="Genomic_DNA"/>
</dbReference>
<dbReference type="Pfam" id="PF22936">
    <property type="entry name" value="Pol_BBD"/>
    <property type="match status" value="1"/>
</dbReference>
<evidence type="ECO:0000313" key="5">
    <source>
        <dbReference type="Proteomes" id="UP000288805"/>
    </source>
</evidence>
<keyword evidence="1" id="KW-0862">Zinc</keyword>
<evidence type="ECO:0000256" key="1">
    <source>
        <dbReference type="PROSITE-ProRule" id="PRU00047"/>
    </source>
</evidence>
<accession>A0A438JE97</accession>
<keyword evidence="1" id="KW-0479">Metal-binding</keyword>
<comment type="caution">
    <text evidence="4">The sequence shown here is derived from an EMBL/GenBank/DDBJ whole genome shotgun (WGS) entry which is preliminary data.</text>
</comment>
<dbReference type="InterPro" id="IPR001878">
    <property type="entry name" value="Znf_CCHC"/>
</dbReference>
<evidence type="ECO:0000259" key="3">
    <source>
        <dbReference type="PROSITE" id="PS50158"/>
    </source>
</evidence>
<feature type="compositionally biased region" description="Polar residues" evidence="2">
    <location>
        <begin position="294"/>
        <end position="303"/>
    </location>
</feature>
<evidence type="ECO:0000256" key="2">
    <source>
        <dbReference type="SAM" id="MobiDB-lite"/>
    </source>
</evidence>
<name>A0A438JE97_VITVI</name>
<reference evidence="4 5" key="1">
    <citation type="journal article" date="2018" name="PLoS Genet.">
        <title>Population sequencing reveals clonal diversity and ancestral inbreeding in the grapevine cultivar Chardonnay.</title>
        <authorList>
            <person name="Roach M.J."/>
            <person name="Johnson D.L."/>
            <person name="Bohlmann J."/>
            <person name="van Vuuren H.J."/>
            <person name="Jones S.J."/>
            <person name="Pretorius I.S."/>
            <person name="Schmidt S.A."/>
            <person name="Borneman A.R."/>
        </authorList>
    </citation>
    <scope>NUCLEOTIDE SEQUENCE [LARGE SCALE GENOMIC DNA]</scope>
    <source>
        <strain evidence="5">cv. Chardonnay</strain>
        <tissue evidence="4">Leaf</tissue>
    </source>
</reference>
<feature type="region of interest" description="Disordered" evidence="2">
    <location>
        <begin position="294"/>
        <end position="340"/>
    </location>
</feature>
<dbReference type="GO" id="GO:0003676">
    <property type="term" value="F:nucleic acid binding"/>
    <property type="evidence" value="ECO:0007669"/>
    <property type="project" value="InterPro"/>
</dbReference>
<feature type="domain" description="CCHC-type" evidence="3">
    <location>
        <begin position="37"/>
        <end position="52"/>
    </location>
</feature>
<protein>
    <submittedName>
        <fullName evidence="4">Retrovirus-related Pol polyprotein from transposon RE2</fullName>
    </submittedName>
</protein>
<evidence type="ECO:0000313" key="4">
    <source>
        <dbReference type="EMBL" id="RVX07285.1"/>
    </source>
</evidence>
<dbReference type="Proteomes" id="UP000288805">
    <property type="component" value="Unassembled WGS sequence"/>
</dbReference>
<proteinExistence type="predicted"/>
<dbReference type="AlphaFoldDB" id="A0A438JE97"/>
<organism evidence="4 5">
    <name type="scientific">Vitis vinifera</name>
    <name type="common">Grape</name>
    <dbReference type="NCBI Taxonomy" id="29760"/>
    <lineage>
        <taxon>Eukaryota</taxon>
        <taxon>Viridiplantae</taxon>
        <taxon>Streptophyta</taxon>
        <taxon>Embryophyta</taxon>
        <taxon>Tracheophyta</taxon>
        <taxon>Spermatophyta</taxon>
        <taxon>Magnoliopsida</taxon>
        <taxon>eudicotyledons</taxon>
        <taxon>Gunneridae</taxon>
        <taxon>Pentapetalae</taxon>
        <taxon>rosids</taxon>
        <taxon>Vitales</taxon>
        <taxon>Vitaceae</taxon>
        <taxon>Viteae</taxon>
        <taxon>Vitis</taxon>
    </lineage>
</organism>
<gene>
    <name evidence="4" type="primary">RE2_1261</name>
    <name evidence="4" type="ORF">CK203_022553</name>
</gene>
<sequence>MSSHGPPRNYRGALEVDLKTCAKGTKLRVYSPYQGFCQICGIQGHTAKRCPSFQLVPVQSSTTSATPPANFATPWQPRAHYAANTTTNNPSWLLDSGASHHVTTDLNNLSLHAPYTGSDDVMIGDGTGLLISHTGSASLPSSTTTFTLNDVLYDLRTGAIILTGNTKDGVYEWPAAQLASSPILAFSHVKTTSSNWHHRLDYPQTYSTLQTMCVPWVLFISECLSLPRPSTSKLYVSRHVQFVESVFPYTSLHTTLPRPNSTTISTWIPPVLSVSTPTSSQQEAIIPSAASSQGLPLFETTSPPAAPFPHQASSAPNHLLNLPLQPSNPKSQSHLPLNTA</sequence>
<dbReference type="PROSITE" id="PS50158">
    <property type="entry name" value="ZF_CCHC"/>
    <property type="match status" value="1"/>
</dbReference>
<keyword evidence="1" id="KW-0863">Zinc-finger</keyword>
<feature type="compositionally biased region" description="Polar residues" evidence="2">
    <location>
        <begin position="324"/>
        <end position="340"/>
    </location>
</feature>
<dbReference type="InterPro" id="IPR054722">
    <property type="entry name" value="PolX-like_BBD"/>
</dbReference>
<dbReference type="GO" id="GO:0008270">
    <property type="term" value="F:zinc ion binding"/>
    <property type="evidence" value="ECO:0007669"/>
    <property type="project" value="UniProtKB-KW"/>
</dbReference>